<dbReference type="GO" id="GO:0006493">
    <property type="term" value="P:protein O-linked glycosylation"/>
    <property type="evidence" value="ECO:0007669"/>
    <property type="project" value="InterPro"/>
</dbReference>
<keyword evidence="8 12" id="KW-0472">Membrane</keyword>
<feature type="transmembrane region" description="Helical" evidence="12">
    <location>
        <begin position="360"/>
        <end position="376"/>
    </location>
</feature>
<dbReference type="PANTHER" id="PTHR10050">
    <property type="entry name" value="DOLICHYL-PHOSPHATE-MANNOSE--PROTEIN MANNOSYLTRANSFERASE"/>
    <property type="match status" value="1"/>
</dbReference>
<evidence type="ECO:0000256" key="2">
    <source>
        <dbReference type="ARBA" id="ARBA00004922"/>
    </source>
</evidence>
<evidence type="ECO:0000256" key="1">
    <source>
        <dbReference type="ARBA" id="ARBA00004127"/>
    </source>
</evidence>
<feature type="transmembrane region" description="Helical" evidence="12">
    <location>
        <begin position="404"/>
        <end position="425"/>
    </location>
</feature>
<feature type="transmembrane region" description="Helical" evidence="12">
    <location>
        <begin position="819"/>
        <end position="838"/>
    </location>
</feature>
<dbReference type="Proteomes" id="UP000824162">
    <property type="component" value="Unassembled WGS sequence"/>
</dbReference>
<comment type="similarity">
    <text evidence="3">Belongs to the glycosyltransferase 39 family.</text>
</comment>
<evidence type="ECO:0000259" key="13">
    <source>
        <dbReference type="PROSITE" id="PS50022"/>
    </source>
</evidence>
<evidence type="ECO:0000256" key="3">
    <source>
        <dbReference type="ARBA" id="ARBA00007222"/>
    </source>
</evidence>
<dbReference type="GO" id="GO:0016020">
    <property type="term" value="C:membrane"/>
    <property type="evidence" value="ECO:0007669"/>
    <property type="project" value="InterPro"/>
</dbReference>
<reference evidence="14" key="1">
    <citation type="journal article" date="2021" name="PeerJ">
        <title>Extensive microbial diversity within the chicken gut microbiome revealed by metagenomics and culture.</title>
        <authorList>
            <person name="Gilroy R."/>
            <person name="Ravi A."/>
            <person name="Getino M."/>
            <person name="Pursley I."/>
            <person name="Horton D.L."/>
            <person name="Alikhan N.F."/>
            <person name="Baker D."/>
            <person name="Gharbi K."/>
            <person name="Hall N."/>
            <person name="Watson M."/>
            <person name="Adriaenssens E.M."/>
            <person name="Foster-Nyarko E."/>
            <person name="Jarju S."/>
            <person name="Secka A."/>
            <person name="Antonio M."/>
            <person name="Oren A."/>
            <person name="Chaudhuri R.R."/>
            <person name="La Ragione R."/>
            <person name="Hildebrand F."/>
            <person name="Pallen M.J."/>
        </authorList>
    </citation>
    <scope>NUCLEOTIDE SEQUENCE</scope>
    <source>
        <strain evidence="14">5790</strain>
    </source>
</reference>
<dbReference type="AlphaFoldDB" id="A0A9D1PPT3"/>
<dbReference type="InterPro" id="IPR032421">
    <property type="entry name" value="PMT_4TMC"/>
</dbReference>
<feature type="transmembrane region" description="Helical" evidence="12">
    <location>
        <begin position="437"/>
        <end position="461"/>
    </location>
</feature>
<feature type="transmembrane region" description="Helical" evidence="12">
    <location>
        <begin position="1052"/>
        <end position="1072"/>
    </location>
</feature>
<feature type="transmembrane region" description="Helical" evidence="12">
    <location>
        <begin position="1021"/>
        <end position="1040"/>
    </location>
</feature>
<keyword evidence="9" id="KW-0326">Glycosidase</keyword>
<dbReference type="InterPro" id="IPR008979">
    <property type="entry name" value="Galactose-bd-like_sf"/>
</dbReference>
<dbReference type="SUPFAM" id="SSF49785">
    <property type="entry name" value="Galactose-binding domain-like"/>
    <property type="match status" value="1"/>
</dbReference>
<dbReference type="InterPro" id="IPR027005">
    <property type="entry name" value="PMT-like"/>
</dbReference>
<evidence type="ECO:0000256" key="9">
    <source>
        <dbReference type="ARBA" id="ARBA00023295"/>
    </source>
</evidence>
<organism evidence="14 15">
    <name type="scientific">Candidatus Monoglobus merdigallinarum</name>
    <dbReference type="NCBI Taxonomy" id="2838698"/>
    <lineage>
        <taxon>Bacteria</taxon>
        <taxon>Bacillati</taxon>
        <taxon>Bacillota</taxon>
        <taxon>Clostridia</taxon>
        <taxon>Monoglobales</taxon>
        <taxon>Monoglobaceae</taxon>
        <taxon>Monoglobus</taxon>
    </lineage>
</organism>
<dbReference type="PROSITE" id="PS50022">
    <property type="entry name" value="FA58C_3"/>
    <property type="match status" value="1"/>
</dbReference>
<comment type="caution">
    <text evidence="14">The sequence shown here is derived from an EMBL/GenBank/DDBJ whole genome shotgun (WGS) entry which is preliminary data.</text>
</comment>
<feature type="transmembrane region" description="Helical" evidence="12">
    <location>
        <begin position="975"/>
        <end position="992"/>
    </location>
</feature>
<gene>
    <name evidence="14" type="ORF">H9900_02540</name>
</gene>
<dbReference type="EMBL" id="DXIJ01000052">
    <property type="protein sequence ID" value="HIV85671.1"/>
    <property type="molecule type" value="Genomic_DNA"/>
</dbReference>
<evidence type="ECO:0000313" key="15">
    <source>
        <dbReference type="Proteomes" id="UP000824162"/>
    </source>
</evidence>
<feature type="transmembrane region" description="Helical" evidence="12">
    <location>
        <begin position="522"/>
        <end position="540"/>
    </location>
</feature>
<evidence type="ECO:0000256" key="8">
    <source>
        <dbReference type="ARBA" id="ARBA00023136"/>
    </source>
</evidence>
<keyword evidence="9" id="KW-0378">Hydrolase</keyword>
<feature type="transmembrane region" description="Helical" evidence="12">
    <location>
        <begin position="727"/>
        <end position="745"/>
    </location>
</feature>
<dbReference type="Pfam" id="PF00754">
    <property type="entry name" value="F5_F8_type_C"/>
    <property type="match status" value="1"/>
</dbReference>
<evidence type="ECO:0000256" key="7">
    <source>
        <dbReference type="ARBA" id="ARBA00022989"/>
    </source>
</evidence>
<proteinExistence type="inferred from homology"/>
<feature type="transmembrane region" description="Helical" evidence="12">
    <location>
        <begin position="757"/>
        <end position="774"/>
    </location>
</feature>
<accession>A0A9D1PPT3</accession>
<feature type="transmembrane region" description="Helical" evidence="12">
    <location>
        <begin position="780"/>
        <end position="798"/>
    </location>
</feature>
<comment type="subcellular location">
    <subcellularLocation>
        <location evidence="1">Endomembrane system</location>
        <topology evidence="1">Multi-pass membrane protein</topology>
    </subcellularLocation>
</comment>
<evidence type="ECO:0000256" key="11">
    <source>
        <dbReference type="ARBA" id="ARBA00093644"/>
    </source>
</evidence>
<dbReference type="InterPro" id="IPR000421">
    <property type="entry name" value="FA58C"/>
</dbReference>
<feature type="transmembrane region" description="Helical" evidence="12">
    <location>
        <begin position="382"/>
        <end position="397"/>
    </location>
</feature>
<keyword evidence="4 14" id="KW-0328">Glycosyltransferase</keyword>
<dbReference type="InterPro" id="IPR003342">
    <property type="entry name" value="ArnT-like_N"/>
</dbReference>
<evidence type="ECO:0000256" key="6">
    <source>
        <dbReference type="ARBA" id="ARBA00022692"/>
    </source>
</evidence>
<evidence type="ECO:0000256" key="12">
    <source>
        <dbReference type="SAM" id="Phobius"/>
    </source>
</evidence>
<dbReference type="Gene3D" id="2.60.120.260">
    <property type="entry name" value="Galactose-binding domain-like"/>
    <property type="match status" value="1"/>
</dbReference>
<protein>
    <recommendedName>
        <fullName evidence="10">Polyprenol-phosphate-mannose--protein mannosyltransferase</fullName>
    </recommendedName>
    <alternativeName>
        <fullName evidence="11">Protein O-mannosyltransferase</fullName>
    </alternativeName>
</protein>
<dbReference type="GO" id="GO:0016798">
    <property type="term" value="F:hydrolase activity, acting on glycosyl bonds"/>
    <property type="evidence" value="ECO:0007669"/>
    <property type="project" value="UniProtKB-KW"/>
</dbReference>
<name>A0A9D1PPT3_9FIRM</name>
<feature type="transmembrane region" description="Helical" evidence="12">
    <location>
        <begin position="844"/>
        <end position="865"/>
    </location>
</feature>
<dbReference type="GO" id="GO:0012505">
    <property type="term" value="C:endomembrane system"/>
    <property type="evidence" value="ECO:0007669"/>
    <property type="project" value="UniProtKB-SubCell"/>
</dbReference>
<comment type="pathway">
    <text evidence="2">Protein modification; protein glycosylation.</text>
</comment>
<evidence type="ECO:0000256" key="4">
    <source>
        <dbReference type="ARBA" id="ARBA00022676"/>
    </source>
</evidence>
<dbReference type="Pfam" id="PF02366">
    <property type="entry name" value="PMT"/>
    <property type="match status" value="1"/>
</dbReference>
<keyword evidence="6 12" id="KW-0812">Transmembrane</keyword>
<feature type="transmembrane region" description="Helical" evidence="12">
    <location>
        <begin position="877"/>
        <end position="901"/>
    </location>
</feature>
<feature type="transmembrane region" description="Helical" evidence="12">
    <location>
        <begin position="53"/>
        <end position="74"/>
    </location>
</feature>
<keyword evidence="7 12" id="KW-1133">Transmembrane helix</keyword>
<evidence type="ECO:0000313" key="14">
    <source>
        <dbReference type="EMBL" id="HIV85671.1"/>
    </source>
</evidence>
<reference evidence="14" key="2">
    <citation type="submission" date="2021-04" db="EMBL/GenBank/DDBJ databases">
        <authorList>
            <person name="Gilroy R."/>
        </authorList>
    </citation>
    <scope>NUCLEOTIDE SEQUENCE</scope>
    <source>
        <strain evidence="14">5790</strain>
    </source>
</reference>
<keyword evidence="5 14" id="KW-0808">Transferase</keyword>
<feature type="domain" description="F5/8 type C" evidence="13">
    <location>
        <begin position="559"/>
        <end position="628"/>
    </location>
</feature>
<feature type="transmembrane region" description="Helical" evidence="12">
    <location>
        <begin position="209"/>
        <end position="238"/>
    </location>
</feature>
<feature type="transmembrane region" description="Helical" evidence="12">
    <location>
        <begin position="167"/>
        <end position="189"/>
    </location>
</feature>
<feature type="transmembrane region" description="Helical" evidence="12">
    <location>
        <begin position="333"/>
        <end position="353"/>
    </location>
</feature>
<dbReference type="Pfam" id="PF16192">
    <property type="entry name" value="PMT_4TMC"/>
    <property type="match status" value="1"/>
</dbReference>
<sequence length="1099" mass="124356">MVYYGIQKYTGPKLRPAAEVYADVKVRTSKKKNSRKISAAPVKTLLKNDNIPLKAFVIAGIAAFALRLIMGYFLKGYPTDMSCWISWGNSVLNNGPGHFYAPDYFCDYPPGYITVLGFFAWIADIFNITGEKALHLCFKMPGILADMGLMISVFVIGSRHMNKRSALLLGILLMVNPLLLINSAAWGQIESVLAVFLILSMYNIYKKNYYIGGILYVLAVLIKPQALMIGPVILFAYLASKDWKMILKMIGIGIVLLFIFIIPYNYDAWTAADSSFFEKLLNAFNPVWLIEKYKNTLASYPYFTINAFNLYALFELNWATLEVGGTAQTVLNILNYGLILLAVAGSLVLFIKIKSPSGKIFIPSFFIIAFLFTFGLKMHERYLITPILFLIFEYIISKNKRTLGIFAVLSSVNFINVFCILRYILMYNTSGPPYEAIALASLIEVITFIISMFVIIHDYILYPSVTSGEEREYNTPLDNWIQKGKTAYFALCAKLSSGAGRLIGGGDKLQASKTEKIVRADLIAMAVIIVAYSIVAYVNLGNTKSPQTFYQPSRANEEIRIDLGSVQSIDTVSYYLGIGDVGSNPEMTLAYSTDGMSWTDLNAPCELKSVFKWEVNELNAPVQARYIRGVSSAVDYRMFEIAFWDPQGGLIEIQSVSGSDDCANIADEQDMAQYRTSFMNGTYFDEIYHPRTAYEHLHLMPYYETTHPPLGKLIMSVGIAVFGMTPFGWRVMGTLFGILMLPLMYVMLKKLFERTRYAVLGTLILAFDFMHFSLTRLGTIDSYSVAFIMAMYLFMFIFGKNALRIAKNEAYKLKDFATVKKLFVPLLLSGLMFGLGAATKWICLYAGAGLAVEFFMILAGIYMALPKKHKKVFSAFAVKTCLSCVVFFIAIPGVIYLLSYLPISMVEGYPNVWTTMLNNQKYMYNYHSNLEATHPYSSTWYQWPVVYRPLWAYSAPVETVGQNNIGCISIMGNPLVFWACIAAFFYTVIVGIIKRDKKVLFLTVAFLAQYLPWMLVTRCVFIYHFFASLPFLIMMIVYTLRDLEERFGWFRHISNCYVALCGLLFVGFYPVLSGMTITKEYSNIWLKWLSTWVFHNRGN</sequence>
<evidence type="ECO:0000256" key="5">
    <source>
        <dbReference type="ARBA" id="ARBA00022679"/>
    </source>
</evidence>
<dbReference type="GO" id="GO:0000030">
    <property type="term" value="F:mannosyltransferase activity"/>
    <property type="evidence" value="ECO:0007669"/>
    <property type="project" value="InterPro"/>
</dbReference>
<feature type="transmembrane region" description="Helical" evidence="12">
    <location>
        <begin position="999"/>
        <end position="1015"/>
    </location>
</feature>
<feature type="transmembrane region" description="Helical" evidence="12">
    <location>
        <begin position="245"/>
        <end position="266"/>
    </location>
</feature>
<evidence type="ECO:0000256" key="10">
    <source>
        <dbReference type="ARBA" id="ARBA00093617"/>
    </source>
</evidence>
<feature type="transmembrane region" description="Helical" evidence="12">
    <location>
        <begin position="133"/>
        <end position="155"/>
    </location>
</feature>